<feature type="domain" description="Lipocalin/cytosolic fatty-acid binding" evidence="3">
    <location>
        <begin position="205"/>
        <end position="328"/>
    </location>
</feature>
<feature type="signal peptide" evidence="2">
    <location>
        <begin position="1"/>
        <end position="23"/>
    </location>
</feature>
<evidence type="ECO:0000313" key="5">
    <source>
        <dbReference type="Proteomes" id="UP000549394"/>
    </source>
</evidence>
<comment type="caution">
    <text evidence="4">The sequence shown here is derived from an EMBL/GenBank/DDBJ whole genome shotgun (WGS) entry which is preliminary data.</text>
</comment>
<dbReference type="GO" id="GO:0008289">
    <property type="term" value="F:lipid binding"/>
    <property type="evidence" value="ECO:0007669"/>
    <property type="project" value="UniProtKB-KW"/>
</dbReference>
<dbReference type="SUPFAM" id="SSF50814">
    <property type="entry name" value="Lipocalins"/>
    <property type="match status" value="2"/>
</dbReference>
<proteinExistence type="predicted"/>
<dbReference type="OrthoDB" id="565904at2759"/>
<dbReference type="InterPro" id="IPR012674">
    <property type="entry name" value="Calycin"/>
</dbReference>
<reference evidence="4 5" key="1">
    <citation type="submission" date="2020-08" db="EMBL/GenBank/DDBJ databases">
        <authorList>
            <person name="Hejnol A."/>
        </authorList>
    </citation>
    <scope>NUCLEOTIDE SEQUENCE [LARGE SCALE GENOMIC DNA]</scope>
</reference>
<dbReference type="Proteomes" id="UP000549394">
    <property type="component" value="Unassembled WGS sequence"/>
</dbReference>
<sequence length="368" mass="41687">MKTLSKIFSTFLFILSLICLIQTQELVPVPELFLEKYVGRWFTAYTSQFVMDTTQRDGFCSTADYGFRLDGNVSVFNAQRIRAPDGPARNISGKAIPSERVGVFTVRLNGVPTPPAPNYYVIKLGPQTFGPNKFYEYAIISEPTRLNLFVLARNISDFKTRFDAEVTDFLQAEGFNPPGNPYVEQFQGSRCIYPKSRDIVPVNELEVDRYYGRWYQIYGSKFVLDGVQRNGFCSVAIYGPLPDGNISVYNYQRQNSPSGPPYGLGGIAYPSNRPGVLSVQLAGVPRIAPYWVIKLGPKTFGFDGYYEYALVSEPTKLNLFVLARNVDDFNQRFDQEVRDFLDEEGFNSEDNPYRRVVHGGNCVYPAYK</sequence>
<dbReference type="InterPro" id="IPR047202">
    <property type="entry name" value="Lipocalin_Blc-like_dom"/>
</dbReference>
<feature type="domain" description="Lipocalin/cytosolic fatty-acid binding" evidence="3">
    <location>
        <begin position="34"/>
        <end position="155"/>
    </location>
</feature>
<evidence type="ECO:0000256" key="1">
    <source>
        <dbReference type="ARBA" id="ARBA00023121"/>
    </source>
</evidence>
<dbReference type="EMBL" id="CAJFCJ010000010">
    <property type="protein sequence ID" value="CAD5119530.1"/>
    <property type="molecule type" value="Genomic_DNA"/>
</dbReference>
<feature type="chain" id="PRO_5029614580" evidence="2">
    <location>
        <begin position="24"/>
        <end position="368"/>
    </location>
</feature>
<protein>
    <submittedName>
        <fullName evidence="4">DgyrCDS8130</fullName>
    </submittedName>
</protein>
<name>A0A7I8VUA1_9ANNE</name>
<dbReference type="Pfam" id="PF08212">
    <property type="entry name" value="Lipocalin_2"/>
    <property type="match status" value="2"/>
</dbReference>
<gene>
    <name evidence="4" type="ORF">DGYR_LOCUS7759</name>
</gene>
<dbReference type="InterPro" id="IPR000566">
    <property type="entry name" value="Lipocln_cytosolic_FA-bd_dom"/>
</dbReference>
<evidence type="ECO:0000259" key="3">
    <source>
        <dbReference type="Pfam" id="PF08212"/>
    </source>
</evidence>
<dbReference type="PANTHER" id="PTHR37437:SF1">
    <property type="entry name" value="LIPOCALIN-RELATED PROTEIN"/>
    <property type="match status" value="1"/>
</dbReference>
<dbReference type="Gene3D" id="2.40.128.20">
    <property type="match status" value="2"/>
</dbReference>
<organism evidence="4 5">
    <name type="scientific">Dimorphilus gyrociliatus</name>
    <dbReference type="NCBI Taxonomy" id="2664684"/>
    <lineage>
        <taxon>Eukaryota</taxon>
        <taxon>Metazoa</taxon>
        <taxon>Spiralia</taxon>
        <taxon>Lophotrochozoa</taxon>
        <taxon>Annelida</taxon>
        <taxon>Polychaeta</taxon>
        <taxon>Polychaeta incertae sedis</taxon>
        <taxon>Dinophilidae</taxon>
        <taxon>Dimorphilus</taxon>
    </lineage>
</organism>
<accession>A0A7I8VUA1</accession>
<dbReference type="CDD" id="cd19438">
    <property type="entry name" value="lipocalin_Blc-like"/>
    <property type="match status" value="1"/>
</dbReference>
<keyword evidence="5" id="KW-1185">Reference proteome</keyword>
<keyword evidence="2" id="KW-0732">Signal</keyword>
<keyword evidence="1" id="KW-0446">Lipid-binding</keyword>
<evidence type="ECO:0000313" key="4">
    <source>
        <dbReference type="EMBL" id="CAD5119530.1"/>
    </source>
</evidence>
<evidence type="ECO:0000256" key="2">
    <source>
        <dbReference type="SAM" id="SignalP"/>
    </source>
</evidence>
<dbReference type="AlphaFoldDB" id="A0A7I8VUA1"/>
<dbReference type="PANTHER" id="PTHR37437">
    <property type="entry name" value="LIPOCALIN-RELATED PROTEIN-RELATED"/>
    <property type="match status" value="1"/>
</dbReference>